<name>A0A9P9AGY9_9PEZI</name>
<evidence type="ECO:0000313" key="1">
    <source>
        <dbReference type="EMBL" id="KAH6694149.1"/>
    </source>
</evidence>
<sequence>MFGRGNAIDNRKLGHNTHHLVSYPRGGHLSAFTTGKAPTGLACVLFPCIFSYPGFSHLNKRITQQCGPPKARSARSETEETDSIFPPFWHWLLFLLFSIFSHLSASSGFLLEIPHSCTASDAIVRQTHSLPSLSLASGFLFRGWMDTTIHFTAGYELLTTHSHTRDDRRPPTKTDDDVAPARCRVTHFLSSTPGSIRENYSTWSDTGDFATWTGLQ</sequence>
<gene>
    <name evidence="1" type="ORF">F5X68DRAFT_49310</name>
</gene>
<dbReference type="AlphaFoldDB" id="A0A9P9AGY9"/>
<comment type="caution">
    <text evidence="1">The sequence shown here is derived from an EMBL/GenBank/DDBJ whole genome shotgun (WGS) entry which is preliminary data.</text>
</comment>
<evidence type="ECO:0000313" key="2">
    <source>
        <dbReference type="Proteomes" id="UP000770015"/>
    </source>
</evidence>
<dbReference type="EMBL" id="JAGSXJ010000003">
    <property type="protein sequence ID" value="KAH6694149.1"/>
    <property type="molecule type" value="Genomic_DNA"/>
</dbReference>
<dbReference type="Proteomes" id="UP000770015">
    <property type="component" value="Unassembled WGS sequence"/>
</dbReference>
<accession>A0A9P9AGY9</accession>
<keyword evidence="2" id="KW-1185">Reference proteome</keyword>
<organism evidence="1 2">
    <name type="scientific">Plectosphaerella plurivora</name>
    <dbReference type="NCBI Taxonomy" id="936078"/>
    <lineage>
        <taxon>Eukaryota</taxon>
        <taxon>Fungi</taxon>
        <taxon>Dikarya</taxon>
        <taxon>Ascomycota</taxon>
        <taxon>Pezizomycotina</taxon>
        <taxon>Sordariomycetes</taxon>
        <taxon>Hypocreomycetidae</taxon>
        <taxon>Glomerellales</taxon>
        <taxon>Plectosphaerellaceae</taxon>
        <taxon>Plectosphaerella</taxon>
    </lineage>
</organism>
<protein>
    <submittedName>
        <fullName evidence="1">Uncharacterized protein</fullName>
    </submittedName>
</protein>
<reference evidence="1" key="1">
    <citation type="journal article" date="2021" name="Nat. Commun.">
        <title>Genetic determinants of endophytism in the Arabidopsis root mycobiome.</title>
        <authorList>
            <person name="Mesny F."/>
            <person name="Miyauchi S."/>
            <person name="Thiergart T."/>
            <person name="Pickel B."/>
            <person name="Atanasova L."/>
            <person name="Karlsson M."/>
            <person name="Huettel B."/>
            <person name="Barry K.W."/>
            <person name="Haridas S."/>
            <person name="Chen C."/>
            <person name="Bauer D."/>
            <person name="Andreopoulos W."/>
            <person name="Pangilinan J."/>
            <person name="LaButti K."/>
            <person name="Riley R."/>
            <person name="Lipzen A."/>
            <person name="Clum A."/>
            <person name="Drula E."/>
            <person name="Henrissat B."/>
            <person name="Kohler A."/>
            <person name="Grigoriev I.V."/>
            <person name="Martin F.M."/>
            <person name="Hacquard S."/>
        </authorList>
    </citation>
    <scope>NUCLEOTIDE SEQUENCE</scope>
    <source>
        <strain evidence="1">MPI-SDFR-AT-0117</strain>
    </source>
</reference>
<proteinExistence type="predicted"/>